<reference evidence="10" key="1">
    <citation type="journal article" date="2020" name="Phytopathology">
        <title>Genome Sequence Resources of Colletotrichum truncatum, C. plurivorum, C. musicola, and C. sojae: Four Species Pathogenic to Soybean (Glycine max).</title>
        <authorList>
            <person name="Rogerio F."/>
            <person name="Boufleur T.R."/>
            <person name="Ciampi-Guillardi M."/>
            <person name="Sukno S.A."/>
            <person name="Thon M.R."/>
            <person name="Massola Junior N.S."/>
            <person name="Baroncelli R."/>
        </authorList>
    </citation>
    <scope>NUCLEOTIDE SEQUENCE</scope>
    <source>
        <strain evidence="10">LFN00145</strain>
    </source>
</reference>
<dbReference type="PANTHER" id="PTHR46471:SF2">
    <property type="entry name" value="CHITIN DEACETYLASE-RELATED"/>
    <property type="match status" value="1"/>
</dbReference>
<evidence type="ECO:0000313" key="11">
    <source>
        <dbReference type="Proteomes" id="UP000654918"/>
    </source>
</evidence>
<dbReference type="InterPro" id="IPR002509">
    <property type="entry name" value="NODB_dom"/>
</dbReference>
<accession>A0A8H6KTD4</accession>
<evidence type="ECO:0000313" key="10">
    <source>
        <dbReference type="EMBL" id="KAF6836591.1"/>
    </source>
</evidence>
<keyword evidence="3 8" id="KW-0732">Signal</keyword>
<evidence type="ECO:0000256" key="7">
    <source>
        <dbReference type="SAM" id="MobiDB-lite"/>
    </source>
</evidence>
<dbReference type="GO" id="GO:0016810">
    <property type="term" value="F:hydrolase activity, acting on carbon-nitrogen (but not peptide) bonds"/>
    <property type="evidence" value="ECO:0007669"/>
    <property type="project" value="InterPro"/>
</dbReference>
<proteinExistence type="predicted"/>
<keyword evidence="2" id="KW-0479">Metal-binding</keyword>
<name>A0A8H6KTD4_9PEZI</name>
<feature type="compositionally biased region" description="Low complexity" evidence="7">
    <location>
        <begin position="279"/>
        <end position="319"/>
    </location>
</feature>
<feature type="domain" description="NodB homology" evidence="9">
    <location>
        <begin position="58"/>
        <end position="247"/>
    </location>
</feature>
<evidence type="ECO:0000256" key="4">
    <source>
        <dbReference type="ARBA" id="ARBA00022801"/>
    </source>
</evidence>
<feature type="region of interest" description="Disordered" evidence="7">
    <location>
        <begin position="257"/>
        <end position="368"/>
    </location>
</feature>
<dbReference type="GO" id="GO:0046872">
    <property type="term" value="F:metal ion binding"/>
    <property type="evidence" value="ECO:0007669"/>
    <property type="project" value="UniProtKB-KW"/>
</dbReference>
<dbReference type="EMBL" id="WIGO01000031">
    <property type="protein sequence ID" value="KAF6836591.1"/>
    <property type="molecule type" value="Genomic_DNA"/>
</dbReference>
<gene>
    <name evidence="10" type="ORF">CPLU01_03626</name>
</gene>
<dbReference type="InterPro" id="IPR011330">
    <property type="entry name" value="Glyco_hydro/deAcase_b/a-brl"/>
</dbReference>
<dbReference type="Gene3D" id="3.20.20.370">
    <property type="entry name" value="Glycoside hydrolase/deacetylase"/>
    <property type="match status" value="1"/>
</dbReference>
<feature type="compositionally biased region" description="Basic and acidic residues" evidence="7">
    <location>
        <begin position="262"/>
        <end position="278"/>
    </location>
</feature>
<dbReference type="Proteomes" id="UP000654918">
    <property type="component" value="Unassembled WGS sequence"/>
</dbReference>
<protein>
    <submittedName>
        <fullName evidence="10">Chitin deacetylase</fullName>
    </submittedName>
</protein>
<dbReference type="CDD" id="cd10951">
    <property type="entry name" value="CE4_ClCDA_like"/>
    <property type="match status" value="1"/>
</dbReference>
<evidence type="ECO:0000256" key="5">
    <source>
        <dbReference type="ARBA" id="ARBA00023277"/>
    </source>
</evidence>
<keyword evidence="4" id="KW-0378">Hydrolase</keyword>
<dbReference type="AlphaFoldDB" id="A0A8H6KTD4"/>
<evidence type="ECO:0000256" key="3">
    <source>
        <dbReference type="ARBA" id="ARBA00022729"/>
    </source>
</evidence>
<feature type="signal peptide" evidence="8">
    <location>
        <begin position="1"/>
        <end position="23"/>
    </location>
</feature>
<dbReference type="Pfam" id="PF01522">
    <property type="entry name" value="Polysacc_deac_1"/>
    <property type="match status" value="1"/>
</dbReference>
<dbReference type="PROSITE" id="PS51677">
    <property type="entry name" value="NODB"/>
    <property type="match status" value="1"/>
</dbReference>
<organism evidence="10 11">
    <name type="scientific">Colletotrichum plurivorum</name>
    <dbReference type="NCBI Taxonomy" id="2175906"/>
    <lineage>
        <taxon>Eukaryota</taxon>
        <taxon>Fungi</taxon>
        <taxon>Dikarya</taxon>
        <taxon>Ascomycota</taxon>
        <taxon>Pezizomycotina</taxon>
        <taxon>Sordariomycetes</taxon>
        <taxon>Hypocreomycetidae</taxon>
        <taxon>Glomerellales</taxon>
        <taxon>Glomerellaceae</taxon>
        <taxon>Colletotrichum</taxon>
        <taxon>Colletotrichum orchidearum species complex</taxon>
    </lineage>
</organism>
<evidence type="ECO:0000256" key="8">
    <source>
        <dbReference type="SAM" id="SignalP"/>
    </source>
</evidence>
<comment type="cofactor">
    <cofactor evidence="1">
        <name>Co(2+)</name>
        <dbReference type="ChEBI" id="CHEBI:48828"/>
    </cofactor>
</comment>
<feature type="chain" id="PRO_5034218775" evidence="8">
    <location>
        <begin position="24"/>
        <end position="399"/>
    </location>
</feature>
<dbReference type="PANTHER" id="PTHR46471">
    <property type="entry name" value="CHITIN DEACETYLASE"/>
    <property type="match status" value="1"/>
</dbReference>
<evidence type="ECO:0000256" key="1">
    <source>
        <dbReference type="ARBA" id="ARBA00001941"/>
    </source>
</evidence>
<evidence type="ECO:0000256" key="2">
    <source>
        <dbReference type="ARBA" id="ARBA00022723"/>
    </source>
</evidence>
<sequence>MLVRVHSLYLLTALVASGDLATAIPFESSSSIVARDMPRPRFGNVPYGVDITHCTVKGKVALSFDDGPGEYTEKVLDTLEKNGNIKATFFLVGTNGNNGMVNSAYHPLLKRMFNAGHQLASHSWSHKDFNTISHDQRVEELVKNEEAFANILNVVPTYFRPPYTHCDDGCISTLNDLSYHVTDYNLDTKDWVDGGANSKATYADAVNKGNPSSDSFIALSHDIHPFTVNGFVQYMIDVAKEKGFEFTTIGECLGDPVSNWYRDPKTGEPWKGSKDDSKPSSTSKPAAPSTTSAAPSTSATKEATTTASGTESAKPTAKTATDDDKETETATATTVKPPSASATVDGGANVGLGPVTPTGTNGSTAPTATPTTIEVNAAGRAVFSVAGAVAGALACAMMI</sequence>
<dbReference type="SUPFAM" id="SSF88713">
    <property type="entry name" value="Glycoside hydrolase/deacetylase"/>
    <property type="match status" value="1"/>
</dbReference>
<comment type="caution">
    <text evidence="10">The sequence shown here is derived from an EMBL/GenBank/DDBJ whole genome shotgun (WGS) entry which is preliminary data.</text>
</comment>
<evidence type="ECO:0000256" key="6">
    <source>
        <dbReference type="ARBA" id="ARBA00023285"/>
    </source>
</evidence>
<keyword evidence="5" id="KW-0119">Carbohydrate metabolism</keyword>
<feature type="compositionally biased region" description="Polar residues" evidence="7">
    <location>
        <begin position="357"/>
        <end position="368"/>
    </location>
</feature>
<evidence type="ECO:0000259" key="9">
    <source>
        <dbReference type="PROSITE" id="PS51677"/>
    </source>
</evidence>
<keyword evidence="11" id="KW-1185">Reference proteome</keyword>
<keyword evidence="6" id="KW-0170">Cobalt</keyword>
<dbReference type="GO" id="GO:0005975">
    <property type="term" value="P:carbohydrate metabolic process"/>
    <property type="evidence" value="ECO:0007669"/>
    <property type="project" value="InterPro"/>
</dbReference>